<evidence type="ECO:0000256" key="9">
    <source>
        <dbReference type="SAM" id="Phobius"/>
    </source>
</evidence>
<dbReference type="GO" id="GO:0012505">
    <property type="term" value="C:endomembrane system"/>
    <property type="evidence" value="ECO:0007669"/>
    <property type="project" value="UniProtKB-SubCell"/>
</dbReference>
<feature type="transmembrane region" description="Helical" evidence="9">
    <location>
        <begin position="216"/>
        <end position="238"/>
    </location>
</feature>
<proteinExistence type="predicted"/>
<accession>A0A6N6M2A5</accession>
<dbReference type="Pfam" id="PF03901">
    <property type="entry name" value="Glyco_transf_22"/>
    <property type="match status" value="1"/>
</dbReference>
<name>A0A6N6M2A5_9FLAO</name>
<protein>
    <recommendedName>
        <fullName evidence="12">Mannosyltransferase</fullName>
    </recommendedName>
</protein>
<feature type="transmembrane region" description="Helical" evidence="9">
    <location>
        <begin position="176"/>
        <end position="196"/>
    </location>
</feature>
<reference evidence="10 11" key="1">
    <citation type="submission" date="2019-09" db="EMBL/GenBank/DDBJ databases">
        <title>Genomes of Cryomorphaceae.</title>
        <authorList>
            <person name="Bowman J.P."/>
        </authorList>
    </citation>
    <scope>NUCLEOTIDE SEQUENCE [LARGE SCALE GENOMIC DNA]</scope>
    <source>
        <strain evidence="10 11">KCTC 52047</strain>
    </source>
</reference>
<keyword evidence="5 9" id="KW-0812">Transmembrane</keyword>
<dbReference type="OrthoDB" id="1465857at2"/>
<evidence type="ECO:0000256" key="7">
    <source>
        <dbReference type="ARBA" id="ARBA00022989"/>
    </source>
</evidence>
<evidence type="ECO:0000256" key="6">
    <source>
        <dbReference type="ARBA" id="ARBA00022824"/>
    </source>
</evidence>
<dbReference type="PANTHER" id="PTHR22760">
    <property type="entry name" value="GLYCOSYLTRANSFERASE"/>
    <property type="match status" value="1"/>
</dbReference>
<dbReference type="InterPro" id="IPR005599">
    <property type="entry name" value="GPI_mannosylTrfase"/>
</dbReference>
<feature type="transmembrane region" description="Helical" evidence="9">
    <location>
        <begin position="318"/>
        <end position="337"/>
    </location>
</feature>
<dbReference type="Proteomes" id="UP000435357">
    <property type="component" value="Unassembled WGS sequence"/>
</dbReference>
<evidence type="ECO:0000256" key="5">
    <source>
        <dbReference type="ARBA" id="ARBA00022692"/>
    </source>
</evidence>
<evidence type="ECO:0000313" key="10">
    <source>
        <dbReference type="EMBL" id="KAB1063165.1"/>
    </source>
</evidence>
<feature type="transmembrane region" description="Helical" evidence="9">
    <location>
        <begin position="132"/>
        <end position="152"/>
    </location>
</feature>
<feature type="transmembrane region" description="Helical" evidence="9">
    <location>
        <begin position="264"/>
        <end position="288"/>
    </location>
</feature>
<feature type="transmembrane region" description="Helical" evidence="9">
    <location>
        <begin position="74"/>
        <end position="93"/>
    </location>
</feature>
<keyword evidence="4" id="KW-0808">Transferase</keyword>
<feature type="transmembrane region" description="Helical" evidence="9">
    <location>
        <begin position="349"/>
        <end position="369"/>
    </location>
</feature>
<feature type="transmembrane region" description="Helical" evidence="9">
    <location>
        <begin position="100"/>
        <end position="120"/>
    </location>
</feature>
<keyword evidence="7 9" id="KW-1133">Transmembrane helix</keyword>
<keyword evidence="11" id="KW-1185">Reference proteome</keyword>
<comment type="caution">
    <text evidence="10">The sequence shown here is derived from an EMBL/GenBank/DDBJ whole genome shotgun (WGS) entry which is preliminary data.</text>
</comment>
<feature type="transmembrane region" description="Helical" evidence="9">
    <location>
        <begin position="294"/>
        <end position="311"/>
    </location>
</feature>
<dbReference type="RefSeq" id="WP_151169195.1">
    <property type="nucleotide sequence ID" value="NZ_WACR01000009.1"/>
</dbReference>
<sequence length="503" mass="58689">MKLINRLWNDKPLALILFAGALFRIISAIFSEGYGMHDDHFLVLEPAQSFLEGEDYNDWLPENQTNPIPSGHSWFYVGIHYVLLYLLEFVGVLDPKIKMLVIRIIHAAYSMLIISMGYKIVRTMSSFHNARLAGLILALLWFFPILSVRNLVEMVCIPPLMAATYQMLKFEEKKKFTFVILAAVFAGLATGIRYQAALFTLGFGLLLVIRQKWIPAIVFSVFWALAFFATQIGDLIIWHKPFAEFSEYVRYNIENKTTYFDRPWYMYLGTVAGLLIPPVSVMLMFGFGYGAKKYLAVFLPAFVFFVFHSYFPNKQERFILPVFPFVIMLGVVGWSMWKSRSSFWQKRNGLYRGMWVFFWIVNSVLLLFFTPASTKESRVEAAYWLGQQPDFNNLIVESSHSDSYVSPPTFYFGSWPNYYYTTKKKPAERLANSEDVQNPKNKPNYVFFMTEEHLDERIKRFEEGYGKEIELVKTFEPSYIDELLHELNPHNNNQTVRVYKIKE</sequence>
<gene>
    <name evidence="10" type="ORF">F3059_11000</name>
</gene>
<organism evidence="10 11">
    <name type="scientific">Salibacter halophilus</name>
    <dbReference type="NCBI Taxonomy" id="1803916"/>
    <lineage>
        <taxon>Bacteria</taxon>
        <taxon>Pseudomonadati</taxon>
        <taxon>Bacteroidota</taxon>
        <taxon>Flavobacteriia</taxon>
        <taxon>Flavobacteriales</taxon>
        <taxon>Salibacteraceae</taxon>
        <taxon>Salibacter</taxon>
    </lineage>
</organism>
<evidence type="ECO:0000256" key="8">
    <source>
        <dbReference type="ARBA" id="ARBA00023136"/>
    </source>
</evidence>
<keyword evidence="3" id="KW-0328">Glycosyltransferase</keyword>
<evidence type="ECO:0000256" key="1">
    <source>
        <dbReference type="ARBA" id="ARBA00004127"/>
    </source>
</evidence>
<evidence type="ECO:0000256" key="3">
    <source>
        <dbReference type="ARBA" id="ARBA00022676"/>
    </source>
</evidence>
<evidence type="ECO:0000313" key="11">
    <source>
        <dbReference type="Proteomes" id="UP000435357"/>
    </source>
</evidence>
<dbReference type="GO" id="GO:0000030">
    <property type="term" value="F:mannosyltransferase activity"/>
    <property type="evidence" value="ECO:0007669"/>
    <property type="project" value="TreeGrafter"/>
</dbReference>
<dbReference type="EMBL" id="WACR01000009">
    <property type="protein sequence ID" value="KAB1063165.1"/>
    <property type="molecule type" value="Genomic_DNA"/>
</dbReference>
<evidence type="ECO:0000256" key="4">
    <source>
        <dbReference type="ARBA" id="ARBA00022679"/>
    </source>
</evidence>
<evidence type="ECO:0008006" key="12">
    <source>
        <dbReference type="Google" id="ProtNLM"/>
    </source>
</evidence>
<evidence type="ECO:0000256" key="2">
    <source>
        <dbReference type="ARBA" id="ARBA00004586"/>
    </source>
</evidence>
<comment type="subcellular location">
    <subcellularLocation>
        <location evidence="1">Endomembrane system</location>
        <topology evidence="1">Multi-pass membrane protein</topology>
    </subcellularLocation>
    <subcellularLocation>
        <location evidence="2">Endoplasmic reticulum membrane</location>
    </subcellularLocation>
</comment>
<keyword evidence="6" id="KW-0256">Endoplasmic reticulum</keyword>
<dbReference type="AlphaFoldDB" id="A0A6N6M2A5"/>
<keyword evidence="8 9" id="KW-0472">Membrane</keyword>